<evidence type="ECO:0000313" key="1">
    <source>
        <dbReference type="EMBL" id="KAH3694413.1"/>
    </source>
</evidence>
<organism evidence="1 2">
    <name type="scientific">Dreissena polymorpha</name>
    <name type="common">Zebra mussel</name>
    <name type="synonym">Mytilus polymorpha</name>
    <dbReference type="NCBI Taxonomy" id="45954"/>
    <lineage>
        <taxon>Eukaryota</taxon>
        <taxon>Metazoa</taxon>
        <taxon>Spiralia</taxon>
        <taxon>Lophotrochozoa</taxon>
        <taxon>Mollusca</taxon>
        <taxon>Bivalvia</taxon>
        <taxon>Autobranchia</taxon>
        <taxon>Heteroconchia</taxon>
        <taxon>Euheterodonta</taxon>
        <taxon>Imparidentia</taxon>
        <taxon>Neoheterodontei</taxon>
        <taxon>Myida</taxon>
        <taxon>Dreissenoidea</taxon>
        <taxon>Dreissenidae</taxon>
        <taxon>Dreissena</taxon>
    </lineage>
</organism>
<gene>
    <name evidence="1" type="ORF">DPMN_081853</name>
</gene>
<accession>A0A9D3Y5U6</accession>
<dbReference type="Proteomes" id="UP000828390">
    <property type="component" value="Unassembled WGS sequence"/>
</dbReference>
<proteinExistence type="predicted"/>
<name>A0A9D3Y5U6_DREPO</name>
<dbReference type="PANTHER" id="PTHR35083">
    <property type="entry name" value="RGD1565685 PROTEIN"/>
    <property type="match status" value="1"/>
</dbReference>
<reference evidence="1" key="2">
    <citation type="submission" date="2020-11" db="EMBL/GenBank/DDBJ databases">
        <authorList>
            <person name="McCartney M.A."/>
            <person name="Auch B."/>
            <person name="Kono T."/>
            <person name="Mallez S."/>
            <person name="Becker A."/>
            <person name="Gohl D.M."/>
            <person name="Silverstein K.A.T."/>
            <person name="Koren S."/>
            <person name="Bechman K.B."/>
            <person name="Herman A."/>
            <person name="Abrahante J.E."/>
            <person name="Garbe J."/>
        </authorList>
    </citation>
    <scope>NUCLEOTIDE SEQUENCE</scope>
    <source>
        <strain evidence="1">Duluth1</strain>
        <tissue evidence="1">Whole animal</tissue>
    </source>
</reference>
<dbReference type="PANTHER" id="PTHR35083:SF1">
    <property type="entry name" value="RGD1565685 PROTEIN"/>
    <property type="match status" value="1"/>
</dbReference>
<keyword evidence="2" id="KW-1185">Reference proteome</keyword>
<dbReference type="AlphaFoldDB" id="A0A9D3Y5U6"/>
<dbReference type="EMBL" id="JAIWYP010000016">
    <property type="protein sequence ID" value="KAH3694413.1"/>
    <property type="molecule type" value="Genomic_DNA"/>
</dbReference>
<dbReference type="InterPro" id="IPR027897">
    <property type="entry name" value="DUF4559"/>
</dbReference>
<reference evidence="1" key="1">
    <citation type="journal article" date="2019" name="bioRxiv">
        <title>The Genome of the Zebra Mussel, Dreissena polymorpha: A Resource for Invasive Species Research.</title>
        <authorList>
            <person name="McCartney M.A."/>
            <person name="Auch B."/>
            <person name="Kono T."/>
            <person name="Mallez S."/>
            <person name="Zhang Y."/>
            <person name="Obille A."/>
            <person name="Becker A."/>
            <person name="Abrahante J.E."/>
            <person name="Garbe J."/>
            <person name="Badalamenti J.P."/>
            <person name="Herman A."/>
            <person name="Mangelson H."/>
            <person name="Liachko I."/>
            <person name="Sullivan S."/>
            <person name="Sone E.D."/>
            <person name="Koren S."/>
            <person name="Silverstein K.A.T."/>
            <person name="Beckman K.B."/>
            <person name="Gohl D.M."/>
        </authorList>
    </citation>
    <scope>NUCLEOTIDE SEQUENCE</scope>
    <source>
        <strain evidence="1">Duluth1</strain>
        <tissue evidence="1">Whole animal</tissue>
    </source>
</reference>
<protein>
    <submittedName>
        <fullName evidence="1">Uncharacterized protein</fullName>
    </submittedName>
</protein>
<comment type="caution">
    <text evidence="1">The sequence shown here is derived from an EMBL/GenBank/DDBJ whole genome shotgun (WGS) entry which is preliminary data.</text>
</comment>
<evidence type="ECO:0000313" key="2">
    <source>
        <dbReference type="Proteomes" id="UP000828390"/>
    </source>
</evidence>
<sequence>MAGIADVFTESERTNWLKSLLAIAIAKSGLEKFVEKEATTLHGNIYKAILSSGAVACNGCHTANLLKCPTRKICIKVGAQCTSMHDTALKQPRPCPTNVCNRVLDEIAKQHRFSNPSWKNTSANHWSSNPWQIAKAYFPPDGYTETSSVQDTDFNGIISFMMNCKHFNNTFSFPIAPGKQPPSCLLTKVNI</sequence>
<dbReference type="Pfam" id="PF15112">
    <property type="entry name" value="DUF4559"/>
    <property type="match status" value="1"/>
</dbReference>